<dbReference type="KEGG" id="dpu:SU48_11505"/>
<dbReference type="InterPro" id="IPR036249">
    <property type="entry name" value="Thioredoxin-like_sf"/>
</dbReference>
<dbReference type="PATRIC" id="fig|1182568.3.peg.2388"/>
<dbReference type="EMBL" id="CP011387">
    <property type="protein sequence ID" value="ANE44287.1"/>
    <property type="molecule type" value="Genomic_DNA"/>
</dbReference>
<accession>A0A172TBI7</accession>
<dbReference type="STRING" id="1182568.SU48_11505"/>
<reference evidence="1 2" key="1">
    <citation type="submission" date="2015-01" db="EMBL/GenBank/DDBJ databases">
        <title>Deinococcus puniceus/DY1/ whole genome sequencing.</title>
        <authorList>
            <person name="Kim M.K."/>
            <person name="Srinivasan S."/>
            <person name="Lee J.-J."/>
        </authorList>
    </citation>
    <scope>NUCLEOTIDE SEQUENCE [LARGE SCALE GENOMIC DNA]</scope>
    <source>
        <strain evidence="1 2">DY1</strain>
    </source>
</reference>
<dbReference type="Gene3D" id="3.40.30.10">
    <property type="entry name" value="Glutaredoxin"/>
    <property type="match status" value="1"/>
</dbReference>
<sequence length="159" mass="17446">MDSPAPLPWPAPSDFVHGAPVPPPTQWTRPGLVMTFNLECPGCVSRGIPFLKRLHAEFGKRAEILALHTSLGHRLLERPDVEPTLIKFAQQFARLPFPVALDVSGDLARAWQTEGTPHTLAFAAGGELLRSVYGSQDNAQTRLWYLLEEQVQGAGNKSV</sequence>
<dbReference type="RefSeq" id="WP_064015363.1">
    <property type="nucleotide sequence ID" value="NZ_CP011387.1"/>
</dbReference>
<evidence type="ECO:0000313" key="1">
    <source>
        <dbReference type="EMBL" id="ANE44287.1"/>
    </source>
</evidence>
<gene>
    <name evidence="1" type="ORF">SU48_11505</name>
</gene>
<organism evidence="1 2">
    <name type="scientific">Deinococcus puniceus</name>
    <dbReference type="NCBI Taxonomy" id="1182568"/>
    <lineage>
        <taxon>Bacteria</taxon>
        <taxon>Thermotogati</taxon>
        <taxon>Deinococcota</taxon>
        <taxon>Deinococci</taxon>
        <taxon>Deinococcales</taxon>
        <taxon>Deinococcaceae</taxon>
        <taxon>Deinococcus</taxon>
    </lineage>
</organism>
<dbReference type="SUPFAM" id="SSF52833">
    <property type="entry name" value="Thioredoxin-like"/>
    <property type="match status" value="1"/>
</dbReference>
<dbReference type="AlphaFoldDB" id="A0A172TBI7"/>
<dbReference type="Proteomes" id="UP000077363">
    <property type="component" value="Chromosome"/>
</dbReference>
<name>A0A172TBI7_9DEIO</name>
<keyword evidence="2" id="KW-1185">Reference proteome</keyword>
<protein>
    <submittedName>
        <fullName evidence="1">Alkyl hydroperoxide reductase</fullName>
    </submittedName>
</protein>
<evidence type="ECO:0000313" key="2">
    <source>
        <dbReference type="Proteomes" id="UP000077363"/>
    </source>
</evidence>
<proteinExistence type="predicted"/>